<evidence type="ECO:0000313" key="2">
    <source>
        <dbReference type="Proteomes" id="UP000247932"/>
    </source>
</evidence>
<dbReference type="AlphaFoldDB" id="A0A2V4E128"/>
<reference evidence="1 2" key="1">
    <citation type="submission" date="2018-05" db="EMBL/GenBank/DDBJ databases">
        <title>Reference genomes for bee gut microbiota database.</title>
        <authorList>
            <person name="Ellegaard K.M."/>
        </authorList>
    </citation>
    <scope>NUCLEOTIDE SEQUENCE [LARGE SCALE GENOMIC DNA]</scope>
    <source>
        <strain evidence="1 2">ESL0182</strain>
    </source>
</reference>
<dbReference type="OrthoDB" id="1447491at2"/>
<dbReference type="EMBL" id="QGLR01000011">
    <property type="protein sequence ID" value="PXZ06880.1"/>
    <property type="molecule type" value="Genomic_DNA"/>
</dbReference>
<accession>A0A2V4E128</accession>
<sequence length="78" mass="9156">MDLKTLEKILIEKKVPSISYSLNGFKNGMSLCIVLENNKWKLIYVERSSKNYIGEYDSESDVCDAFYKIMKDDYGWKD</sequence>
<proteinExistence type="predicted"/>
<evidence type="ECO:0000313" key="1">
    <source>
        <dbReference type="EMBL" id="PXZ06880.1"/>
    </source>
</evidence>
<protein>
    <submittedName>
        <fullName evidence="1">Uncharacterized protein</fullName>
    </submittedName>
</protein>
<organism evidence="1 2">
    <name type="scientific">Gilliamella apicola</name>
    <dbReference type="NCBI Taxonomy" id="1196095"/>
    <lineage>
        <taxon>Bacteria</taxon>
        <taxon>Pseudomonadati</taxon>
        <taxon>Pseudomonadota</taxon>
        <taxon>Gammaproteobacteria</taxon>
        <taxon>Orbales</taxon>
        <taxon>Orbaceae</taxon>
        <taxon>Gilliamella</taxon>
    </lineage>
</organism>
<comment type="caution">
    <text evidence="1">The sequence shown here is derived from an EMBL/GenBank/DDBJ whole genome shotgun (WGS) entry which is preliminary data.</text>
</comment>
<name>A0A2V4E128_9GAMM</name>
<dbReference type="RefSeq" id="WP_110433781.1">
    <property type="nucleotide sequence ID" value="NZ_QGLR01000011.1"/>
</dbReference>
<dbReference type="Proteomes" id="UP000247932">
    <property type="component" value="Unassembled WGS sequence"/>
</dbReference>
<gene>
    <name evidence="1" type="ORF">DKK70_09470</name>
</gene>
<keyword evidence="2" id="KW-1185">Reference proteome</keyword>